<keyword evidence="1" id="KW-0812">Transmembrane</keyword>
<organism evidence="2 3">
    <name type="scientific">Pseudobutyrivibrio xylanivorans</name>
    <dbReference type="NCBI Taxonomy" id="185007"/>
    <lineage>
        <taxon>Bacteria</taxon>
        <taxon>Bacillati</taxon>
        <taxon>Bacillota</taxon>
        <taxon>Clostridia</taxon>
        <taxon>Lachnospirales</taxon>
        <taxon>Lachnospiraceae</taxon>
        <taxon>Pseudobutyrivibrio</taxon>
    </lineage>
</organism>
<protein>
    <submittedName>
        <fullName evidence="2">DUF1294 domain-containing protein</fullName>
    </submittedName>
</protein>
<dbReference type="InterPro" id="IPR012156">
    <property type="entry name" value="Cold_shock_CspA"/>
</dbReference>
<evidence type="ECO:0000313" key="2">
    <source>
        <dbReference type="EMBL" id="NEX02004.1"/>
    </source>
</evidence>
<dbReference type="GO" id="GO:0003676">
    <property type="term" value="F:nucleic acid binding"/>
    <property type="evidence" value="ECO:0007669"/>
    <property type="project" value="InterPro"/>
</dbReference>
<feature type="transmembrane region" description="Helical" evidence="1">
    <location>
        <begin position="38"/>
        <end position="58"/>
    </location>
</feature>
<evidence type="ECO:0000256" key="1">
    <source>
        <dbReference type="SAM" id="Phobius"/>
    </source>
</evidence>
<comment type="caution">
    <text evidence="2">The sequence shown here is derived from an EMBL/GenBank/DDBJ whole genome shotgun (WGS) entry which is preliminary data.</text>
</comment>
<dbReference type="AlphaFoldDB" id="A0A6M0LHM4"/>
<keyword evidence="1" id="KW-0472">Membrane</keyword>
<evidence type="ECO:0000313" key="3">
    <source>
        <dbReference type="Proteomes" id="UP000473091"/>
    </source>
</evidence>
<feature type="transmembrane region" description="Helical" evidence="1">
    <location>
        <begin position="64"/>
        <end position="86"/>
    </location>
</feature>
<sequence>MKDIIISYLVMMNALGLAVMGLDKKKAISNQWRIPEKTLFLVSAIGGSIGTLLGMYLFRHKTKHWYFVIGMPFILAIHLVLGWLIYTKSF</sequence>
<dbReference type="RefSeq" id="WP_090488260.1">
    <property type="nucleotide sequence ID" value="NZ_VTVE01000002.1"/>
</dbReference>
<proteinExistence type="predicted"/>
<name>A0A6M0LHM4_PSEXY</name>
<gene>
    <name evidence="2" type="ORF">F0Q01_08925</name>
</gene>
<dbReference type="Pfam" id="PF06961">
    <property type="entry name" value="DUF1294"/>
    <property type="match status" value="1"/>
</dbReference>
<dbReference type="EMBL" id="VTVE01000002">
    <property type="protein sequence ID" value="NEX02004.1"/>
    <property type="molecule type" value="Genomic_DNA"/>
</dbReference>
<accession>A0A6M0LHM4</accession>
<dbReference type="Proteomes" id="UP000473091">
    <property type="component" value="Unassembled WGS sequence"/>
</dbReference>
<dbReference type="InterPro" id="IPR010718">
    <property type="entry name" value="DUF1294"/>
</dbReference>
<reference evidence="2 3" key="1">
    <citation type="submission" date="2019-09" db="EMBL/GenBank/DDBJ databases">
        <authorList>
            <person name="Pidcock S.E."/>
            <person name="Huws S.A."/>
        </authorList>
    </citation>
    <scope>NUCLEOTIDE SEQUENCE [LARGE SCALE GENOMIC DNA]</scope>
    <source>
        <strain evidence="2 3">MZ8</strain>
    </source>
</reference>
<keyword evidence="1" id="KW-1133">Transmembrane helix</keyword>
<feature type="transmembrane region" description="Helical" evidence="1">
    <location>
        <begin position="6"/>
        <end position="22"/>
    </location>
</feature>
<reference evidence="2 3" key="2">
    <citation type="submission" date="2020-03" db="EMBL/GenBank/DDBJ databases">
        <title>Investigating the evolutionary divergence of the Butyrivibrio group.</title>
        <authorList>
            <person name="Skvortsov T."/>
            <person name="Santos F.G."/>
            <person name="Ting K.S."/>
            <person name="Creevey C.J."/>
        </authorList>
    </citation>
    <scope>NUCLEOTIDE SEQUENCE [LARGE SCALE GENOMIC DNA]</scope>
    <source>
        <strain evidence="2 3">MZ8</strain>
    </source>
</reference>
<dbReference type="PIRSF" id="PIRSF002599">
    <property type="entry name" value="Cold_shock_A"/>
    <property type="match status" value="1"/>
</dbReference>